<reference evidence="3 4" key="1">
    <citation type="journal article" date="2019" name="Nat. Med.">
        <title>A library of human gut bacterial isolates paired with longitudinal multiomics data enables mechanistic microbiome research.</title>
        <authorList>
            <person name="Poyet M."/>
            <person name="Groussin M."/>
            <person name="Gibbons S.M."/>
            <person name="Avila-Pacheco J."/>
            <person name="Jiang X."/>
            <person name="Kearney S.M."/>
            <person name="Perrotta A.R."/>
            <person name="Berdy B."/>
            <person name="Zhao S."/>
            <person name="Lieberman T.D."/>
            <person name="Swanson P.K."/>
            <person name="Smith M."/>
            <person name="Roesemann S."/>
            <person name="Alexander J.E."/>
            <person name="Rich S.A."/>
            <person name="Livny J."/>
            <person name="Vlamakis H."/>
            <person name="Clish C."/>
            <person name="Bullock K."/>
            <person name="Deik A."/>
            <person name="Scott J."/>
            <person name="Pierce K.A."/>
            <person name="Xavier R.J."/>
            <person name="Alm E.J."/>
        </authorList>
    </citation>
    <scope>NUCLEOTIDE SEQUENCE [LARGE SCALE GENOMIC DNA]</scope>
    <source>
        <strain evidence="3 4">BIOML-A198</strain>
    </source>
</reference>
<accession>A0A9X4XCQ7</accession>
<dbReference type="SUPFAM" id="SSF56281">
    <property type="entry name" value="Metallo-hydrolase/oxidoreductase"/>
    <property type="match status" value="2"/>
</dbReference>
<dbReference type="SMART" id="SM00894">
    <property type="entry name" value="Excalibur"/>
    <property type="match status" value="1"/>
</dbReference>
<evidence type="ECO:0000313" key="4">
    <source>
        <dbReference type="Proteomes" id="UP000487649"/>
    </source>
</evidence>
<dbReference type="InterPro" id="IPR008613">
    <property type="entry name" value="Excalibur_Ca-bd_domain"/>
</dbReference>
<evidence type="ECO:0000256" key="1">
    <source>
        <dbReference type="SAM" id="MobiDB-lite"/>
    </source>
</evidence>
<dbReference type="Pfam" id="PF05901">
    <property type="entry name" value="Excalibur"/>
    <property type="match status" value="1"/>
</dbReference>
<dbReference type="PANTHER" id="PTHR30619">
    <property type="entry name" value="DNA INTERNALIZATION/COMPETENCE PROTEIN COMEC/REC2"/>
    <property type="match status" value="1"/>
</dbReference>
<dbReference type="EMBL" id="WMQE01000010">
    <property type="protein sequence ID" value="MTK20946.1"/>
    <property type="molecule type" value="Genomic_DNA"/>
</dbReference>
<dbReference type="InterPro" id="IPR052159">
    <property type="entry name" value="Competence_DNA_uptake"/>
</dbReference>
<evidence type="ECO:0000259" key="2">
    <source>
        <dbReference type="SMART" id="SM00894"/>
    </source>
</evidence>
<evidence type="ECO:0000313" key="3">
    <source>
        <dbReference type="EMBL" id="MTK20946.1"/>
    </source>
</evidence>
<dbReference type="InterPro" id="IPR001279">
    <property type="entry name" value="Metallo-B-lactamas"/>
</dbReference>
<dbReference type="InterPro" id="IPR036866">
    <property type="entry name" value="RibonucZ/Hydroxyglut_hydro"/>
</dbReference>
<sequence length="281" mass="30544">MSIEYANLTKINLNIATTCYTQINLFVLIPFSITVIENNGQFALIDAGDCDDDAKVKSYLKNQEVTGLEYLIITHFHANHFGDAESQVEATLTTIGDVDLFKAGHHGSSTSNTASLLNRITPEHVVIMAGANNQYGHPDAEVMDRFKNLGIPVYRTDEQGTIIVTLSEDGVSVNKQPGSYQAGKQPESSSSTSNSSSGSSSSNTSPNTSSTQSQSTNESSTSTQYKDDNPNGIYNQESTAPKESYKNCTLLRVVYPDGVPQGHPAYESKHDRDKDGWACER</sequence>
<comment type="caution">
    <text evidence="3">The sequence shown here is derived from an EMBL/GenBank/DDBJ whole genome shotgun (WGS) entry which is preliminary data.</text>
</comment>
<protein>
    <submittedName>
        <fullName evidence="3">MBL fold metallo-hydrolase</fullName>
    </submittedName>
</protein>
<organism evidence="3 4">
    <name type="scientific">Turicibacter sanguinis</name>
    <dbReference type="NCBI Taxonomy" id="154288"/>
    <lineage>
        <taxon>Bacteria</taxon>
        <taxon>Bacillati</taxon>
        <taxon>Bacillota</taxon>
        <taxon>Erysipelotrichia</taxon>
        <taxon>Erysipelotrichales</taxon>
        <taxon>Turicibacteraceae</taxon>
        <taxon>Turicibacter</taxon>
    </lineage>
</organism>
<proteinExistence type="predicted"/>
<feature type="domain" description="Excalibur calcium-binding" evidence="2">
    <location>
        <begin position="244"/>
        <end position="280"/>
    </location>
</feature>
<dbReference type="Pfam" id="PF00753">
    <property type="entry name" value="Lactamase_B"/>
    <property type="match status" value="1"/>
</dbReference>
<dbReference type="AlphaFoldDB" id="A0A9X4XCQ7"/>
<dbReference type="PANTHER" id="PTHR30619:SF1">
    <property type="entry name" value="RECOMBINATION PROTEIN 2"/>
    <property type="match status" value="1"/>
</dbReference>
<feature type="compositionally biased region" description="Basic and acidic residues" evidence="1">
    <location>
        <begin position="266"/>
        <end position="281"/>
    </location>
</feature>
<gene>
    <name evidence="3" type="ORF">GMA92_05890</name>
</gene>
<dbReference type="Gene3D" id="3.60.15.10">
    <property type="entry name" value="Ribonuclease Z/Hydroxyacylglutathione hydrolase-like"/>
    <property type="match status" value="1"/>
</dbReference>
<feature type="compositionally biased region" description="Polar residues" evidence="1">
    <location>
        <begin position="232"/>
        <end position="241"/>
    </location>
</feature>
<feature type="compositionally biased region" description="Low complexity" evidence="1">
    <location>
        <begin position="185"/>
        <end position="224"/>
    </location>
</feature>
<dbReference type="Proteomes" id="UP000487649">
    <property type="component" value="Unassembled WGS sequence"/>
</dbReference>
<name>A0A9X4XCQ7_9FIRM</name>
<feature type="region of interest" description="Disordered" evidence="1">
    <location>
        <begin position="172"/>
        <end position="281"/>
    </location>
</feature>